<comment type="caution">
    <text evidence="6">The sequence shown here is derived from an EMBL/GenBank/DDBJ whole genome shotgun (WGS) entry which is preliminary data.</text>
</comment>
<dbReference type="PANTHER" id="PTHR12526:SF640">
    <property type="entry name" value="COLANIC ACID BIOSYNTHESIS GLYCOSYLTRANSFERASE WCAL-RELATED"/>
    <property type="match status" value="1"/>
</dbReference>
<dbReference type="Proteomes" id="UP001149821">
    <property type="component" value="Unassembled WGS sequence"/>
</dbReference>
<accession>A0ABT5QTV7</accession>
<dbReference type="InterPro" id="IPR001296">
    <property type="entry name" value="Glyco_trans_1"/>
</dbReference>
<evidence type="ECO:0000256" key="1">
    <source>
        <dbReference type="ARBA" id="ARBA00009481"/>
    </source>
</evidence>
<evidence type="ECO:0000313" key="6">
    <source>
        <dbReference type="EMBL" id="MDD1783945.1"/>
    </source>
</evidence>
<protein>
    <submittedName>
        <fullName evidence="6">Glycosyltransferase family 4 protein</fullName>
    </submittedName>
</protein>
<dbReference type="PANTHER" id="PTHR12526">
    <property type="entry name" value="GLYCOSYLTRANSFERASE"/>
    <property type="match status" value="1"/>
</dbReference>
<sequence length="419" mass="47096">MNNTMTNALQLSKNVLFVHYGDNWIRGSERCLIDLLKHINKELFNPVLWCNSDVLAQEVRKLGIDVYVDDFPLLFGERHPRFDFKGYRDLIREGQRIVDTHNIELIHSNSGAPSQWMNWVARSRKLPLVLHLHARYPLRDRITLGLHHASMAVGVSQPVVDQLLSDGANDNRCKVIPNGIDTDTLLSQPVEDIRKTLQLPSDAFIAMSVCSLIHRKGVDLLIDACRKLRAMRLPIHFVVIGEGEERAALEEQIAHHNLQSHVHLIGERDNVVGLMRGSADICVSAAREEVFGLTLAEAGLARLPVVAPLVGGIPSVIENNVTGKLIQPEDAHAIAQAIYHLYTNQDQRVAMGRAGYQRVMTHFTIEAHTAEFESLYQSLTSDPSMNARWLTQWQVIPPMKASFKFVQRYRGTGAQEVAL</sequence>
<proteinExistence type="inferred from homology"/>
<dbReference type="Gene3D" id="3.40.50.2000">
    <property type="entry name" value="Glycogen Phosphorylase B"/>
    <property type="match status" value="2"/>
</dbReference>
<feature type="domain" description="Glycosyltransferase subfamily 4-like N-terminal" evidence="5">
    <location>
        <begin position="26"/>
        <end position="183"/>
    </location>
</feature>
<evidence type="ECO:0000313" key="7">
    <source>
        <dbReference type="Proteomes" id="UP001149821"/>
    </source>
</evidence>
<dbReference type="RefSeq" id="WP_274145198.1">
    <property type="nucleotide sequence ID" value="NZ_JAJUBB010000026.1"/>
</dbReference>
<keyword evidence="7" id="KW-1185">Reference proteome</keyword>
<keyword evidence="2" id="KW-0328">Glycosyltransferase</keyword>
<name>A0ABT5QTV7_9GAMM</name>
<evidence type="ECO:0000256" key="2">
    <source>
        <dbReference type="ARBA" id="ARBA00022676"/>
    </source>
</evidence>
<dbReference type="EMBL" id="JAJUBB010000026">
    <property type="protein sequence ID" value="MDD1783945.1"/>
    <property type="molecule type" value="Genomic_DNA"/>
</dbReference>
<dbReference type="InterPro" id="IPR028098">
    <property type="entry name" value="Glyco_trans_4-like_N"/>
</dbReference>
<evidence type="ECO:0000259" key="4">
    <source>
        <dbReference type="Pfam" id="PF00534"/>
    </source>
</evidence>
<dbReference type="Pfam" id="PF13439">
    <property type="entry name" value="Glyco_transf_4"/>
    <property type="match status" value="1"/>
</dbReference>
<keyword evidence="3" id="KW-0808">Transferase</keyword>
<organism evidence="6 7">
    <name type="scientific">Enterovibrio qingdaonensis</name>
    <dbReference type="NCBI Taxonomy" id="2899818"/>
    <lineage>
        <taxon>Bacteria</taxon>
        <taxon>Pseudomonadati</taxon>
        <taxon>Pseudomonadota</taxon>
        <taxon>Gammaproteobacteria</taxon>
        <taxon>Vibrionales</taxon>
        <taxon>Vibrionaceae</taxon>
        <taxon>Enterovibrio</taxon>
    </lineage>
</organism>
<dbReference type="SUPFAM" id="SSF53756">
    <property type="entry name" value="UDP-Glycosyltransferase/glycogen phosphorylase"/>
    <property type="match status" value="1"/>
</dbReference>
<gene>
    <name evidence="6" type="ORF">LRP49_22455</name>
</gene>
<evidence type="ECO:0000256" key="3">
    <source>
        <dbReference type="ARBA" id="ARBA00022679"/>
    </source>
</evidence>
<reference evidence="6" key="1">
    <citation type="submission" date="2021-12" db="EMBL/GenBank/DDBJ databases">
        <title>Enterovibrio ZSDZ35 sp. nov. and Enterovibrio ZSDZ42 sp. nov., isolated from coastal seawater in Qingdao.</title>
        <authorList>
            <person name="Zhang P."/>
        </authorList>
    </citation>
    <scope>NUCLEOTIDE SEQUENCE</scope>
    <source>
        <strain evidence="6">ZSDZ35</strain>
    </source>
</reference>
<evidence type="ECO:0000259" key="5">
    <source>
        <dbReference type="Pfam" id="PF13439"/>
    </source>
</evidence>
<feature type="domain" description="Glycosyl transferase family 1" evidence="4">
    <location>
        <begin position="191"/>
        <end position="358"/>
    </location>
</feature>
<dbReference type="Pfam" id="PF00534">
    <property type="entry name" value="Glycos_transf_1"/>
    <property type="match status" value="1"/>
</dbReference>
<comment type="similarity">
    <text evidence="1">Belongs to the glycosyltransferase group 1 family. Glycosyltransferase 4 subfamily.</text>
</comment>
<dbReference type="CDD" id="cd03801">
    <property type="entry name" value="GT4_PimA-like"/>
    <property type="match status" value="1"/>
</dbReference>